<reference evidence="1" key="2">
    <citation type="submission" date="2020-06" db="EMBL/GenBank/DDBJ databases">
        <authorList>
            <person name="Sheffer M."/>
        </authorList>
    </citation>
    <scope>NUCLEOTIDE SEQUENCE</scope>
</reference>
<evidence type="ECO:0000313" key="2">
    <source>
        <dbReference type="Proteomes" id="UP000807504"/>
    </source>
</evidence>
<organism evidence="1 2">
    <name type="scientific">Argiope bruennichi</name>
    <name type="common">Wasp spider</name>
    <name type="synonym">Aranea bruennichi</name>
    <dbReference type="NCBI Taxonomy" id="94029"/>
    <lineage>
        <taxon>Eukaryota</taxon>
        <taxon>Metazoa</taxon>
        <taxon>Ecdysozoa</taxon>
        <taxon>Arthropoda</taxon>
        <taxon>Chelicerata</taxon>
        <taxon>Arachnida</taxon>
        <taxon>Araneae</taxon>
        <taxon>Araneomorphae</taxon>
        <taxon>Entelegynae</taxon>
        <taxon>Araneoidea</taxon>
        <taxon>Araneidae</taxon>
        <taxon>Argiope</taxon>
    </lineage>
</organism>
<name>A0A8T0EH20_ARGBR</name>
<sequence>MADIDGTLCWMVETAVADAVGRPLLGREAKEHAASNFCIILVNAEHVIGPLPSRIPFMLRYARNARLELIFKVVPHFWISHH</sequence>
<keyword evidence="2" id="KW-1185">Reference proteome</keyword>
<dbReference type="AlphaFoldDB" id="A0A8T0EH20"/>
<proteinExistence type="predicted"/>
<reference evidence="1" key="1">
    <citation type="journal article" date="2020" name="bioRxiv">
        <title>Chromosome-level reference genome of the European wasp spider Argiope bruennichi: a resource for studies on range expansion and evolutionary adaptation.</title>
        <authorList>
            <person name="Sheffer M.M."/>
            <person name="Hoppe A."/>
            <person name="Krehenwinkel H."/>
            <person name="Uhl G."/>
            <person name="Kuss A.W."/>
            <person name="Jensen L."/>
            <person name="Jensen C."/>
            <person name="Gillespie R.G."/>
            <person name="Hoff K.J."/>
            <person name="Prost S."/>
        </authorList>
    </citation>
    <scope>NUCLEOTIDE SEQUENCE</scope>
</reference>
<evidence type="ECO:0000313" key="1">
    <source>
        <dbReference type="EMBL" id="KAF8772007.1"/>
    </source>
</evidence>
<comment type="caution">
    <text evidence="1">The sequence shown here is derived from an EMBL/GenBank/DDBJ whole genome shotgun (WGS) entry which is preliminary data.</text>
</comment>
<dbReference type="EMBL" id="JABXBU010002228">
    <property type="protein sequence ID" value="KAF8772007.1"/>
    <property type="molecule type" value="Genomic_DNA"/>
</dbReference>
<dbReference type="Proteomes" id="UP000807504">
    <property type="component" value="Unassembled WGS sequence"/>
</dbReference>
<protein>
    <submittedName>
        <fullName evidence="1">Uncharacterized protein</fullName>
    </submittedName>
</protein>
<gene>
    <name evidence="1" type="ORF">HNY73_019358</name>
</gene>
<accession>A0A8T0EH20</accession>